<feature type="domain" description="Peptidase M20 dimerisation" evidence="9">
    <location>
        <begin position="179"/>
        <end position="267"/>
    </location>
</feature>
<dbReference type="Pfam" id="PF07687">
    <property type="entry name" value="M20_dimer"/>
    <property type="match status" value="1"/>
</dbReference>
<reference evidence="10 11" key="1">
    <citation type="journal article" date="2013" name="Genome Announc.">
        <title>Draft genome sequences for three mercury-methylating, sulfate-reducing bacteria.</title>
        <authorList>
            <person name="Brown S.D."/>
            <person name="Hurt R.A.Jr."/>
            <person name="Gilmour C.C."/>
            <person name="Elias D.A."/>
        </authorList>
    </citation>
    <scope>NUCLEOTIDE SEQUENCE [LARGE SCALE GENOMIC DNA]</scope>
    <source>
        <strain evidence="10 11">DSM 2059</strain>
    </source>
</reference>
<dbReference type="Pfam" id="PF01546">
    <property type="entry name" value="Peptidase_M20"/>
    <property type="match status" value="1"/>
</dbReference>
<dbReference type="RefSeq" id="WP_020877515.1">
    <property type="nucleotide sequence ID" value="NZ_ATHJ01000092.1"/>
</dbReference>
<dbReference type="GO" id="GO:0008237">
    <property type="term" value="F:metallopeptidase activity"/>
    <property type="evidence" value="ECO:0007669"/>
    <property type="project" value="UniProtKB-KW"/>
</dbReference>
<protein>
    <submittedName>
        <fullName evidence="10">Peptidase T-like protein</fullName>
    </submittedName>
</protein>
<dbReference type="PIRSF" id="PIRSF001123">
    <property type="entry name" value="PepA_GA"/>
    <property type="match status" value="1"/>
</dbReference>
<keyword evidence="3 8" id="KW-0479">Metal-binding</keyword>
<keyword evidence="5" id="KW-0862">Zinc</keyword>
<proteinExistence type="inferred from homology"/>
<evidence type="ECO:0000256" key="1">
    <source>
        <dbReference type="ARBA" id="ARBA00001947"/>
    </source>
</evidence>
<comment type="caution">
    <text evidence="10">The sequence shown here is derived from an EMBL/GenBank/DDBJ whole genome shotgun (WGS) entry which is preliminary data.</text>
</comment>
<dbReference type="STRING" id="897.B2D07_11075"/>
<dbReference type="Gene3D" id="3.40.630.10">
    <property type="entry name" value="Zn peptidases"/>
    <property type="match status" value="1"/>
</dbReference>
<dbReference type="Gene3D" id="3.30.70.360">
    <property type="match status" value="1"/>
</dbReference>
<keyword evidence="11" id="KW-1185">Reference proteome</keyword>
<dbReference type="GO" id="GO:0006508">
    <property type="term" value="P:proteolysis"/>
    <property type="evidence" value="ECO:0007669"/>
    <property type="project" value="UniProtKB-KW"/>
</dbReference>
<evidence type="ECO:0000256" key="2">
    <source>
        <dbReference type="ARBA" id="ARBA00022670"/>
    </source>
</evidence>
<gene>
    <name evidence="10" type="ORF">dsmv_2758</name>
</gene>
<evidence type="ECO:0000256" key="5">
    <source>
        <dbReference type="ARBA" id="ARBA00022833"/>
    </source>
</evidence>
<evidence type="ECO:0000256" key="4">
    <source>
        <dbReference type="ARBA" id="ARBA00022801"/>
    </source>
</evidence>
<dbReference type="InterPro" id="IPR002933">
    <property type="entry name" value="Peptidase_M20"/>
</dbReference>
<dbReference type="OrthoDB" id="9809784at2"/>
<evidence type="ECO:0000313" key="10">
    <source>
        <dbReference type="EMBL" id="EPR39102.1"/>
    </source>
</evidence>
<dbReference type="InterPro" id="IPR036264">
    <property type="entry name" value="Bact_exopeptidase_dim_dom"/>
</dbReference>
<evidence type="ECO:0000313" key="11">
    <source>
        <dbReference type="Proteomes" id="UP000014977"/>
    </source>
</evidence>
<dbReference type="PANTHER" id="PTHR42994:SF2">
    <property type="entry name" value="PEPTIDASE"/>
    <property type="match status" value="1"/>
</dbReference>
<dbReference type="SUPFAM" id="SSF55031">
    <property type="entry name" value="Bacterial exopeptidase dimerisation domain"/>
    <property type="match status" value="1"/>
</dbReference>
<dbReference type="InterPro" id="IPR008007">
    <property type="entry name" value="Peptidase_M42"/>
</dbReference>
<organism evidence="10 11">
    <name type="scientific">Desulfococcus multivorans DSM 2059</name>
    <dbReference type="NCBI Taxonomy" id="1121405"/>
    <lineage>
        <taxon>Bacteria</taxon>
        <taxon>Pseudomonadati</taxon>
        <taxon>Thermodesulfobacteriota</taxon>
        <taxon>Desulfobacteria</taxon>
        <taxon>Desulfobacterales</taxon>
        <taxon>Desulfococcaceae</taxon>
        <taxon>Desulfococcus</taxon>
    </lineage>
</organism>
<dbReference type="AlphaFoldDB" id="S7TPE3"/>
<dbReference type="PROSITE" id="PS00758">
    <property type="entry name" value="ARGE_DAPE_CPG2_1"/>
    <property type="match status" value="1"/>
</dbReference>
<dbReference type="GO" id="GO:0046872">
    <property type="term" value="F:metal ion binding"/>
    <property type="evidence" value="ECO:0007669"/>
    <property type="project" value="UniProtKB-UniRule"/>
</dbReference>
<dbReference type="eggNOG" id="COG2195">
    <property type="taxonomic scope" value="Bacteria"/>
</dbReference>
<comment type="cofactor">
    <cofactor evidence="1">
        <name>Zn(2+)</name>
        <dbReference type="ChEBI" id="CHEBI:29105"/>
    </cofactor>
</comment>
<keyword evidence="4" id="KW-0378">Hydrolase</keyword>
<evidence type="ECO:0000256" key="6">
    <source>
        <dbReference type="ARBA" id="ARBA00023049"/>
    </source>
</evidence>
<dbReference type="GO" id="GO:0004177">
    <property type="term" value="F:aminopeptidase activity"/>
    <property type="evidence" value="ECO:0007669"/>
    <property type="project" value="UniProtKB-UniRule"/>
</dbReference>
<sequence>MINRERLANTFKWLVGIDSVSREESEISQAIQSVLAGMGAKIRVDDAASRIGGNAGNVVARFDGNSAVPPLMLNAHMDTVEPGRGVRAIFEDGVFRSDGSTILGADDKSAIAVIIETMRIIQERGIPCGPVEVVLTVCEEIGLMGAKHLDFSLISARYGYALDASNTEGIVTRAPAANRFEIRVHGKAAHAGAAPEDGVNAILLASRAVAALTLGRIDAETTCNIGTIEGGTATNIVPDRVTLQGEVRSHDTGKLNRVTDTILSTFDQVIAAAASPDGGASPAVDWDIHPDFPATHIDADHPVVTLAQRAAANLGRTITPQSTGGGADANIFFDKGIVTGVLGTGMKNMHTVRESIALDDMVRMTELMLEILRLHTEDHLDRASGE</sequence>
<comment type="similarity">
    <text evidence="7">Belongs to the peptidase M42 family.</text>
</comment>
<dbReference type="InterPro" id="IPR011650">
    <property type="entry name" value="Peptidase_M20_dimer"/>
</dbReference>
<dbReference type="Proteomes" id="UP000014977">
    <property type="component" value="Unassembled WGS sequence"/>
</dbReference>
<comment type="cofactor">
    <cofactor evidence="8">
        <name>a divalent metal cation</name>
        <dbReference type="ChEBI" id="CHEBI:60240"/>
    </cofactor>
    <text evidence="8">Binds 2 divalent metal cations per subunit.</text>
</comment>
<dbReference type="InterPro" id="IPR010162">
    <property type="entry name" value="PepT-like"/>
</dbReference>
<keyword evidence="2" id="KW-0645">Protease</keyword>
<evidence type="ECO:0000256" key="8">
    <source>
        <dbReference type="PIRSR" id="PIRSR001123-2"/>
    </source>
</evidence>
<dbReference type="EMBL" id="ATHJ01000092">
    <property type="protein sequence ID" value="EPR39102.1"/>
    <property type="molecule type" value="Genomic_DNA"/>
</dbReference>
<evidence type="ECO:0000256" key="3">
    <source>
        <dbReference type="ARBA" id="ARBA00022723"/>
    </source>
</evidence>
<dbReference type="NCBIfam" id="TIGR01883">
    <property type="entry name" value="PepT-like"/>
    <property type="match status" value="1"/>
</dbReference>
<keyword evidence="6" id="KW-0482">Metalloprotease</keyword>
<dbReference type="PANTHER" id="PTHR42994">
    <property type="entry name" value="PEPTIDASE T"/>
    <property type="match status" value="1"/>
</dbReference>
<accession>S7TPE3</accession>
<dbReference type="SUPFAM" id="SSF53187">
    <property type="entry name" value="Zn-dependent exopeptidases"/>
    <property type="match status" value="1"/>
</dbReference>
<evidence type="ECO:0000259" key="9">
    <source>
        <dbReference type="Pfam" id="PF07687"/>
    </source>
</evidence>
<feature type="binding site" evidence="8">
    <location>
        <position position="76"/>
    </location>
    <ligand>
        <name>Zn(2+)</name>
        <dbReference type="ChEBI" id="CHEBI:29105"/>
        <label>1</label>
    </ligand>
</feature>
<dbReference type="InterPro" id="IPR001261">
    <property type="entry name" value="ArgE/DapE_CS"/>
</dbReference>
<evidence type="ECO:0000256" key="7">
    <source>
        <dbReference type="PIRNR" id="PIRNR001123"/>
    </source>
</evidence>
<name>S7TPE3_DESML</name>